<protein>
    <submittedName>
        <fullName evidence="3">Uncharacterized protein</fullName>
    </submittedName>
</protein>
<evidence type="ECO:0000313" key="3">
    <source>
        <dbReference type="RefSeq" id="XP_033456729.1"/>
    </source>
</evidence>
<accession>A0A6J3LVI8</accession>
<keyword evidence="2" id="KW-1185">Reference proteome</keyword>
<dbReference type="GeneID" id="54365725"/>
<dbReference type="AlphaFoldDB" id="A0A6J3LVI8"/>
<name>A0A6J3LVI8_9PEZI</name>
<evidence type="ECO:0000313" key="2">
    <source>
        <dbReference type="Proteomes" id="UP000504637"/>
    </source>
</evidence>
<organism evidence="3">
    <name type="scientific">Dissoconium aciculare CBS 342.82</name>
    <dbReference type="NCBI Taxonomy" id="1314786"/>
    <lineage>
        <taxon>Eukaryota</taxon>
        <taxon>Fungi</taxon>
        <taxon>Dikarya</taxon>
        <taxon>Ascomycota</taxon>
        <taxon>Pezizomycotina</taxon>
        <taxon>Dothideomycetes</taxon>
        <taxon>Dothideomycetidae</taxon>
        <taxon>Mycosphaerellales</taxon>
        <taxon>Dissoconiaceae</taxon>
        <taxon>Dissoconium</taxon>
    </lineage>
</organism>
<reference evidence="3" key="3">
    <citation type="submission" date="2025-08" db="UniProtKB">
        <authorList>
            <consortium name="RefSeq"/>
        </authorList>
    </citation>
    <scope>IDENTIFICATION</scope>
    <source>
        <strain evidence="3">CBS 342.82</strain>
    </source>
</reference>
<sequence length="200" mass="22684">MAFPALNEIVSEHNSTTSPSDMEPSTPEIVDLSSLLSTPEIRVDSDDDIYCPNMMTTNEPRASSTSSPAMTADQARLLMNFINSAPEPKIKKEESEVPSPFLPRKHPSSDNEPSPRPRKKSRGEDLNIITSSTDRIVFAPTPISPYREITYISAERNTGVEREFRVHLREYWVVESKIPDLEKIRRYQTEVYGKAWEVLS</sequence>
<feature type="region of interest" description="Disordered" evidence="1">
    <location>
        <begin position="1"/>
        <end position="49"/>
    </location>
</feature>
<feature type="region of interest" description="Disordered" evidence="1">
    <location>
        <begin position="86"/>
        <end position="126"/>
    </location>
</feature>
<reference evidence="3" key="2">
    <citation type="submission" date="2020-04" db="EMBL/GenBank/DDBJ databases">
        <authorList>
            <consortium name="NCBI Genome Project"/>
        </authorList>
    </citation>
    <scope>NUCLEOTIDE SEQUENCE</scope>
    <source>
        <strain evidence="3">CBS 342.82</strain>
    </source>
</reference>
<proteinExistence type="predicted"/>
<dbReference type="RefSeq" id="XP_033456729.1">
    <property type="nucleotide sequence ID" value="XM_033607926.1"/>
</dbReference>
<gene>
    <name evidence="3" type="ORF">K489DRAFT_412407</name>
</gene>
<dbReference type="Proteomes" id="UP000504637">
    <property type="component" value="Unplaced"/>
</dbReference>
<evidence type="ECO:0000256" key="1">
    <source>
        <dbReference type="SAM" id="MobiDB-lite"/>
    </source>
</evidence>
<reference evidence="3" key="1">
    <citation type="submission" date="2020-01" db="EMBL/GenBank/DDBJ databases">
        <authorList>
            <consortium name="DOE Joint Genome Institute"/>
            <person name="Haridas S."/>
            <person name="Albert R."/>
            <person name="Binder M."/>
            <person name="Bloem J."/>
            <person name="Labutti K."/>
            <person name="Salamov A."/>
            <person name="Andreopoulos B."/>
            <person name="Baker S.E."/>
            <person name="Barry K."/>
            <person name="Bills G."/>
            <person name="Bluhm B.H."/>
            <person name="Cannon C."/>
            <person name="Castanera R."/>
            <person name="Culley D.E."/>
            <person name="Daum C."/>
            <person name="Ezra D."/>
            <person name="Gonzalez J.B."/>
            <person name="Henrissat B."/>
            <person name="Kuo A."/>
            <person name="Liang C."/>
            <person name="Lipzen A."/>
            <person name="Lutzoni F."/>
            <person name="Magnuson J."/>
            <person name="Mondo S."/>
            <person name="Nolan M."/>
            <person name="Ohm R."/>
            <person name="Pangilinan J."/>
            <person name="Park H.-J."/>
            <person name="Ramirez L."/>
            <person name="Alfaro M."/>
            <person name="Sun H."/>
            <person name="Tritt A."/>
            <person name="Yoshinaga Y."/>
            <person name="Zwiers L.-H."/>
            <person name="Turgeon B.G."/>
            <person name="Goodwin S.B."/>
            <person name="Spatafora J.W."/>
            <person name="Crous P.W."/>
            <person name="Grigoriev I.V."/>
        </authorList>
    </citation>
    <scope>NUCLEOTIDE SEQUENCE</scope>
    <source>
        <strain evidence="3">CBS 342.82</strain>
    </source>
</reference>